<proteinExistence type="predicted"/>
<dbReference type="Proteomes" id="UP001519460">
    <property type="component" value="Unassembled WGS sequence"/>
</dbReference>
<gene>
    <name evidence="1" type="ORF">BaRGS_00006080</name>
</gene>
<accession>A0ABD0LUC0</accession>
<name>A0ABD0LUC0_9CAEN</name>
<reference evidence="1 2" key="1">
    <citation type="journal article" date="2023" name="Sci. Data">
        <title>Genome assembly of the Korean intertidal mud-creeper Batillaria attramentaria.</title>
        <authorList>
            <person name="Patra A.K."/>
            <person name="Ho P.T."/>
            <person name="Jun S."/>
            <person name="Lee S.J."/>
            <person name="Kim Y."/>
            <person name="Won Y.J."/>
        </authorList>
    </citation>
    <scope>NUCLEOTIDE SEQUENCE [LARGE SCALE GENOMIC DNA]</scope>
    <source>
        <strain evidence="1">Wonlab-2016</strain>
    </source>
</reference>
<organism evidence="1 2">
    <name type="scientific">Batillaria attramentaria</name>
    <dbReference type="NCBI Taxonomy" id="370345"/>
    <lineage>
        <taxon>Eukaryota</taxon>
        <taxon>Metazoa</taxon>
        <taxon>Spiralia</taxon>
        <taxon>Lophotrochozoa</taxon>
        <taxon>Mollusca</taxon>
        <taxon>Gastropoda</taxon>
        <taxon>Caenogastropoda</taxon>
        <taxon>Sorbeoconcha</taxon>
        <taxon>Cerithioidea</taxon>
        <taxon>Batillariidae</taxon>
        <taxon>Batillaria</taxon>
    </lineage>
</organism>
<keyword evidence="2" id="KW-1185">Reference proteome</keyword>
<dbReference type="AlphaFoldDB" id="A0ABD0LUC0"/>
<protein>
    <submittedName>
        <fullName evidence="1">Uncharacterized protein</fullName>
    </submittedName>
</protein>
<comment type="caution">
    <text evidence="1">The sequence shown here is derived from an EMBL/GenBank/DDBJ whole genome shotgun (WGS) entry which is preliminary data.</text>
</comment>
<dbReference type="EMBL" id="JACVVK020000024">
    <property type="protein sequence ID" value="KAK7502830.1"/>
    <property type="molecule type" value="Genomic_DNA"/>
</dbReference>
<sequence>MATTQQARCAQHVQHVLCSPLAAVSLQSAQCLRSISQGSRGIGSVAVLERVSAHALECVCAYRNARKHPEPSDFQSLWLPLATPFSDRRWPGGSPLHECQLIRSPARAASPHPQSTRRC</sequence>
<evidence type="ECO:0000313" key="2">
    <source>
        <dbReference type="Proteomes" id="UP001519460"/>
    </source>
</evidence>
<evidence type="ECO:0000313" key="1">
    <source>
        <dbReference type="EMBL" id="KAK7502830.1"/>
    </source>
</evidence>